<dbReference type="InterPro" id="IPR050129">
    <property type="entry name" value="Zn_alcohol_dh"/>
</dbReference>
<dbReference type="InterPro" id="IPR036291">
    <property type="entry name" value="NAD(P)-bd_dom_sf"/>
</dbReference>
<reference evidence="6 7" key="1">
    <citation type="submission" date="2016-10" db="EMBL/GenBank/DDBJ databases">
        <authorList>
            <person name="de Groot N.N."/>
        </authorList>
    </citation>
    <scope>NUCLEOTIDE SEQUENCE [LARGE SCALE GENOMIC DNA]</scope>
    <source>
        <strain evidence="6 7">DSM 13305</strain>
    </source>
</reference>
<dbReference type="OrthoDB" id="1674659at2"/>
<feature type="domain" description="Enoyl reductase (ER)" evidence="5">
    <location>
        <begin position="18"/>
        <end position="354"/>
    </location>
</feature>
<dbReference type="AlphaFoldDB" id="A0A1H8W615"/>
<evidence type="ECO:0000313" key="7">
    <source>
        <dbReference type="Proteomes" id="UP000198847"/>
    </source>
</evidence>
<organism evidence="6 7">
    <name type="scientific">Propionispora vibrioides</name>
    <dbReference type="NCBI Taxonomy" id="112903"/>
    <lineage>
        <taxon>Bacteria</taxon>
        <taxon>Bacillati</taxon>
        <taxon>Bacillota</taxon>
        <taxon>Negativicutes</taxon>
        <taxon>Selenomonadales</taxon>
        <taxon>Sporomusaceae</taxon>
        <taxon>Propionispora</taxon>
    </lineage>
</organism>
<evidence type="ECO:0000313" key="6">
    <source>
        <dbReference type="EMBL" id="SEP23092.1"/>
    </source>
</evidence>
<dbReference type="EMBL" id="FODY01000014">
    <property type="protein sequence ID" value="SEP23092.1"/>
    <property type="molecule type" value="Genomic_DNA"/>
</dbReference>
<dbReference type="Gene3D" id="3.40.50.720">
    <property type="entry name" value="NAD(P)-binding Rossmann-like Domain"/>
    <property type="match status" value="1"/>
</dbReference>
<keyword evidence="1 4" id="KW-0479">Metal-binding</keyword>
<evidence type="ECO:0000256" key="2">
    <source>
        <dbReference type="ARBA" id="ARBA00022833"/>
    </source>
</evidence>
<dbReference type="SMART" id="SM00829">
    <property type="entry name" value="PKS_ER"/>
    <property type="match status" value="1"/>
</dbReference>
<protein>
    <submittedName>
        <fullName evidence="6">L-iditol 2-dehydrogenase</fullName>
    </submittedName>
</protein>
<dbReference type="Pfam" id="PF00107">
    <property type="entry name" value="ADH_zinc_N"/>
    <property type="match status" value="1"/>
</dbReference>
<dbReference type="PANTHER" id="PTHR43401">
    <property type="entry name" value="L-THREONINE 3-DEHYDROGENASE"/>
    <property type="match status" value="1"/>
</dbReference>
<comment type="similarity">
    <text evidence="4">Belongs to the zinc-containing alcohol dehydrogenase family.</text>
</comment>
<dbReference type="PANTHER" id="PTHR43401:SF2">
    <property type="entry name" value="L-THREONINE 3-DEHYDROGENASE"/>
    <property type="match status" value="1"/>
</dbReference>
<comment type="cofactor">
    <cofactor evidence="4">
        <name>Zn(2+)</name>
        <dbReference type="ChEBI" id="CHEBI:29105"/>
    </cofactor>
</comment>
<dbReference type="GO" id="GO:0016491">
    <property type="term" value="F:oxidoreductase activity"/>
    <property type="evidence" value="ECO:0007669"/>
    <property type="project" value="UniProtKB-KW"/>
</dbReference>
<evidence type="ECO:0000259" key="5">
    <source>
        <dbReference type="SMART" id="SM00829"/>
    </source>
</evidence>
<dbReference type="InterPro" id="IPR020843">
    <property type="entry name" value="ER"/>
</dbReference>
<dbReference type="Pfam" id="PF08240">
    <property type="entry name" value="ADH_N"/>
    <property type="match status" value="1"/>
</dbReference>
<dbReference type="Proteomes" id="UP000198847">
    <property type="component" value="Unassembled WGS sequence"/>
</dbReference>
<evidence type="ECO:0000256" key="4">
    <source>
        <dbReference type="RuleBase" id="RU361277"/>
    </source>
</evidence>
<evidence type="ECO:0000256" key="3">
    <source>
        <dbReference type="ARBA" id="ARBA00023002"/>
    </source>
</evidence>
<gene>
    <name evidence="6" type="ORF">SAMN04490178_11464</name>
</gene>
<dbReference type="SUPFAM" id="SSF51735">
    <property type="entry name" value="NAD(P)-binding Rossmann-fold domains"/>
    <property type="match status" value="1"/>
</dbReference>
<dbReference type="RefSeq" id="WP_091747714.1">
    <property type="nucleotide sequence ID" value="NZ_FODY01000014.1"/>
</dbReference>
<name>A0A1H8W615_9FIRM</name>
<dbReference type="InterPro" id="IPR011032">
    <property type="entry name" value="GroES-like_sf"/>
</dbReference>
<dbReference type="SUPFAM" id="SSF50129">
    <property type="entry name" value="GroES-like"/>
    <property type="match status" value="1"/>
</dbReference>
<keyword evidence="2 4" id="KW-0862">Zinc</keyword>
<sequence>MKNDSIPEKIKIAVLTKAHTLELQEIPMPELGEEDVLIKQEACNICTTDYGQWLGLREHQGYPMAGGHEGCGIIVAKGSRVNAELQIGDRVGVAYSYCGKCKACKVGHTIACVDRNSLMGYTYKSKEGFYGTYGFATYFVRKSRYLVKLSKDIAAGEAGFLEPVATVINGMKKLRVKPMETVAVIGAGTMGLVNAQVARAFGARVIVSDLMDKKVACAKKMGFEVIHAHQQEPVEEIKRLTDGEGVDAVIVAVGATRANEQALKMVKELDGRILFFAAGFPIPELRIDSNVIHYRKLELIGAFEADHQDFCDAGKLLSQRQIDVKPLLETSFPLDRIEEAFQVASTPGNYRVTVRL</sequence>
<keyword evidence="7" id="KW-1185">Reference proteome</keyword>
<evidence type="ECO:0000256" key="1">
    <source>
        <dbReference type="ARBA" id="ARBA00022723"/>
    </source>
</evidence>
<dbReference type="STRING" id="112903.SAMN04490178_11464"/>
<accession>A0A1H8W615</accession>
<dbReference type="Gene3D" id="3.90.180.10">
    <property type="entry name" value="Medium-chain alcohol dehydrogenases, catalytic domain"/>
    <property type="match status" value="1"/>
</dbReference>
<dbReference type="InterPro" id="IPR013154">
    <property type="entry name" value="ADH-like_N"/>
</dbReference>
<dbReference type="GO" id="GO:0008270">
    <property type="term" value="F:zinc ion binding"/>
    <property type="evidence" value="ECO:0007669"/>
    <property type="project" value="InterPro"/>
</dbReference>
<proteinExistence type="inferred from homology"/>
<dbReference type="InterPro" id="IPR013149">
    <property type="entry name" value="ADH-like_C"/>
</dbReference>
<keyword evidence="3" id="KW-0560">Oxidoreductase</keyword>
<dbReference type="PROSITE" id="PS00059">
    <property type="entry name" value="ADH_ZINC"/>
    <property type="match status" value="1"/>
</dbReference>
<dbReference type="InterPro" id="IPR002328">
    <property type="entry name" value="ADH_Zn_CS"/>
</dbReference>